<evidence type="ECO:0000313" key="4">
    <source>
        <dbReference type="Proteomes" id="UP000007796"/>
    </source>
</evidence>
<feature type="compositionally biased region" description="Low complexity" evidence="2">
    <location>
        <begin position="126"/>
        <end position="142"/>
    </location>
</feature>
<name>F0XV05_GROCL</name>
<gene>
    <name evidence="3" type="ORF">CMQ_4436</name>
</gene>
<feature type="compositionally biased region" description="Low complexity" evidence="2">
    <location>
        <begin position="10"/>
        <end position="23"/>
    </location>
</feature>
<keyword evidence="1" id="KW-0175">Coiled coil</keyword>
<dbReference type="HOGENOM" id="CLU_044609_1_0_1"/>
<dbReference type="RefSeq" id="XP_014168067.1">
    <property type="nucleotide sequence ID" value="XM_014312592.1"/>
</dbReference>
<feature type="compositionally biased region" description="Polar residues" evidence="2">
    <location>
        <begin position="56"/>
        <end position="69"/>
    </location>
</feature>
<dbReference type="AlphaFoldDB" id="F0XV05"/>
<feature type="compositionally biased region" description="Polar residues" evidence="2">
    <location>
        <begin position="143"/>
        <end position="161"/>
    </location>
</feature>
<feature type="coiled-coil region" evidence="1">
    <location>
        <begin position="422"/>
        <end position="471"/>
    </location>
</feature>
<evidence type="ECO:0000256" key="2">
    <source>
        <dbReference type="SAM" id="MobiDB-lite"/>
    </source>
</evidence>
<evidence type="ECO:0000313" key="3">
    <source>
        <dbReference type="EMBL" id="EFW98584.1"/>
    </source>
</evidence>
<accession>F0XV05</accession>
<dbReference type="EMBL" id="GL630006">
    <property type="protein sequence ID" value="EFW98584.1"/>
    <property type="molecule type" value="Genomic_DNA"/>
</dbReference>
<dbReference type="InParanoid" id="F0XV05"/>
<dbReference type="OrthoDB" id="3918393at2759"/>
<feature type="region of interest" description="Disordered" evidence="2">
    <location>
        <begin position="1"/>
        <end position="190"/>
    </location>
</feature>
<protein>
    <submittedName>
        <fullName evidence="3">Uncharacterized protein</fullName>
    </submittedName>
</protein>
<dbReference type="GeneID" id="25977647"/>
<feature type="coiled-coil region" evidence="1">
    <location>
        <begin position="267"/>
        <end position="396"/>
    </location>
</feature>
<feature type="compositionally biased region" description="Polar residues" evidence="2">
    <location>
        <begin position="86"/>
        <end position="98"/>
    </location>
</feature>
<evidence type="ECO:0000256" key="1">
    <source>
        <dbReference type="SAM" id="Coils"/>
    </source>
</evidence>
<reference evidence="3 4" key="1">
    <citation type="journal article" date="2011" name="Proc. Natl. Acad. Sci. U.S.A.">
        <title>Genome and transcriptome analyses of the mountain pine beetle-fungal symbiont Grosmannia clavigera, a lodgepole pine pathogen.</title>
        <authorList>
            <person name="DiGuistini S."/>
            <person name="Wang Y."/>
            <person name="Liao N.Y."/>
            <person name="Taylor G."/>
            <person name="Tanguay P."/>
            <person name="Feau N."/>
            <person name="Henrissat B."/>
            <person name="Chan S.K."/>
            <person name="Hesse-Orce U."/>
            <person name="Alamouti S.M."/>
            <person name="Tsui C.K.M."/>
            <person name="Docking R.T."/>
            <person name="Levasseur A."/>
            <person name="Haridas S."/>
            <person name="Robertson G."/>
            <person name="Birol I."/>
            <person name="Holt R.A."/>
            <person name="Marra M.A."/>
            <person name="Hamelin R.C."/>
            <person name="Hirst M."/>
            <person name="Jones S.J.M."/>
            <person name="Bohlmann J."/>
            <person name="Breuil C."/>
        </authorList>
    </citation>
    <scope>NUCLEOTIDE SEQUENCE [LARGE SCALE GENOMIC DNA]</scope>
    <source>
        <strain evidence="4">kw1407 / UAMH 11150</strain>
    </source>
</reference>
<dbReference type="Proteomes" id="UP000007796">
    <property type="component" value="Unassembled WGS sequence"/>
</dbReference>
<keyword evidence="4" id="KW-1185">Reference proteome</keyword>
<feature type="compositionally biased region" description="Polar residues" evidence="2">
    <location>
        <begin position="31"/>
        <end position="42"/>
    </location>
</feature>
<dbReference type="STRING" id="655863.F0XV05"/>
<organism evidence="4">
    <name type="scientific">Grosmannia clavigera (strain kw1407 / UAMH 11150)</name>
    <name type="common">Blue stain fungus</name>
    <name type="synonym">Graphiocladiella clavigera</name>
    <dbReference type="NCBI Taxonomy" id="655863"/>
    <lineage>
        <taxon>Eukaryota</taxon>
        <taxon>Fungi</taxon>
        <taxon>Dikarya</taxon>
        <taxon>Ascomycota</taxon>
        <taxon>Pezizomycotina</taxon>
        <taxon>Sordariomycetes</taxon>
        <taxon>Sordariomycetidae</taxon>
        <taxon>Ophiostomatales</taxon>
        <taxon>Ophiostomataceae</taxon>
        <taxon>Leptographium</taxon>
    </lineage>
</organism>
<sequence>MRNRFKKSSRSTSISSAQSPSNSPQKLAVPGTTQTPAPSTPNDLAKPSLVNAPPASVNTRTMGISSGLTSEEKRLPTTPAPANVSRKLSTIRTVTTSDDGPRASSDDDLPSDASASITRNSNSTFSGSENSATSAASSASHSLQNDRNITPSSRLNQSTLSDSDDPVIRPGSPEAMPARSEVDIEHRGDISSLAVPERSLTRVISNSSLSQEGVAMTDDRQGEGAGANGWDSTVGKAGLGKTGRVINRLVSDNETLKRDLKLESLKADESRQAAKLLEDKMERMVSEYESRLLEASVTKTLLARKERQVESLQGVVELEKQRATDAKDRERIWREEMDKVKKESKQQVEEATAHAALMEGRYNAISSHWRDQGDAVKQALGSMAKEVKELAEARRQDDDKITTLRDLCDQQDGNIRLLWQQKEDITRKYEAYKKEQEDALRDIKANAAKREAEQEQMLEEARQVLDKLRWALNVKNNVAWAE</sequence>
<dbReference type="eggNOG" id="ENOG502S77X">
    <property type="taxonomic scope" value="Eukaryota"/>
</dbReference>
<proteinExistence type="predicted"/>
<feature type="compositionally biased region" description="Basic and acidic residues" evidence="2">
    <location>
        <begin position="180"/>
        <end position="189"/>
    </location>
</feature>